<dbReference type="InterPro" id="IPR001789">
    <property type="entry name" value="Sig_transdc_resp-reg_receiver"/>
</dbReference>
<dbReference type="InterPro" id="IPR011006">
    <property type="entry name" value="CheY-like_superfamily"/>
</dbReference>
<dbReference type="SUPFAM" id="SSF52172">
    <property type="entry name" value="CheY-like"/>
    <property type="match status" value="1"/>
</dbReference>
<sequence length="261" mass="30103">MRHNLRCYIIDDERDSREVIKKFVQMIPFLTICGESGNPVEALFEIQKLSPDLLFLDVQMPKIGGFEFIRSISGVKPEIIMVTAFPQFALDGFEHQVLDYLLKPVSFERFLKAIGRLERNADTEKEVVRLLTPKNDVASDLAETERSGLAILKTGQEFILVKQGTKLVRVEIDEIIYIESMKDYMKIHLTQKMVIAHGTLTKMAELLPEKKFLRISRSYIVRESAIMEIDRNEITTVNGKKIDIGITYRDAVQHFMNKHKK</sequence>
<evidence type="ECO:0000256" key="1">
    <source>
        <dbReference type="PROSITE-ProRule" id="PRU00169"/>
    </source>
</evidence>
<organism evidence="4 5">
    <name type="scientific">Dyadobacter koreensis</name>
    <dbReference type="NCBI Taxonomy" id="408657"/>
    <lineage>
        <taxon>Bacteria</taxon>
        <taxon>Pseudomonadati</taxon>
        <taxon>Bacteroidota</taxon>
        <taxon>Cytophagia</taxon>
        <taxon>Cytophagales</taxon>
        <taxon>Spirosomataceae</taxon>
        <taxon>Dyadobacter</taxon>
    </lineage>
</organism>
<dbReference type="EMBL" id="FNXY01000006">
    <property type="protein sequence ID" value="SEJ34516.1"/>
    <property type="molecule type" value="Genomic_DNA"/>
</dbReference>
<protein>
    <submittedName>
        <fullName evidence="4">Two component transcriptional regulator, LytTR family</fullName>
    </submittedName>
</protein>
<evidence type="ECO:0000259" key="3">
    <source>
        <dbReference type="PROSITE" id="PS50930"/>
    </source>
</evidence>
<dbReference type="PROSITE" id="PS50930">
    <property type="entry name" value="HTH_LYTTR"/>
    <property type="match status" value="1"/>
</dbReference>
<feature type="domain" description="HTH LytTR-type" evidence="3">
    <location>
        <begin position="159"/>
        <end position="258"/>
    </location>
</feature>
<dbReference type="AlphaFoldDB" id="A0A1H6Y227"/>
<dbReference type="Gene3D" id="3.40.50.2300">
    <property type="match status" value="1"/>
</dbReference>
<feature type="domain" description="Response regulatory" evidence="2">
    <location>
        <begin position="6"/>
        <end position="118"/>
    </location>
</feature>
<dbReference type="Pfam" id="PF00072">
    <property type="entry name" value="Response_reg"/>
    <property type="match status" value="1"/>
</dbReference>
<dbReference type="STRING" id="408657.SAMN04487995_4321"/>
<feature type="modified residue" description="4-aspartylphosphate" evidence="1">
    <location>
        <position position="57"/>
    </location>
</feature>
<dbReference type="Gene3D" id="2.40.50.1020">
    <property type="entry name" value="LytTr DNA-binding domain"/>
    <property type="match status" value="1"/>
</dbReference>
<reference evidence="4 5" key="1">
    <citation type="submission" date="2016-10" db="EMBL/GenBank/DDBJ databases">
        <authorList>
            <person name="de Groot N.N."/>
        </authorList>
    </citation>
    <scope>NUCLEOTIDE SEQUENCE [LARGE SCALE GENOMIC DNA]</scope>
    <source>
        <strain evidence="4 5">DSM 19938</strain>
    </source>
</reference>
<keyword evidence="1" id="KW-0597">Phosphoprotein</keyword>
<dbReference type="InterPro" id="IPR007492">
    <property type="entry name" value="LytTR_DNA-bd_dom"/>
</dbReference>
<dbReference type="OrthoDB" id="1646880at2"/>
<evidence type="ECO:0000313" key="4">
    <source>
        <dbReference type="EMBL" id="SEJ34516.1"/>
    </source>
</evidence>
<dbReference type="Proteomes" id="UP000199532">
    <property type="component" value="Unassembled WGS sequence"/>
</dbReference>
<dbReference type="PANTHER" id="PTHR37299">
    <property type="entry name" value="TRANSCRIPTIONAL REGULATOR-RELATED"/>
    <property type="match status" value="1"/>
</dbReference>
<dbReference type="Pfam" id="PF04397">
    <property type="entry name" value="LytTR"/>
    <property type="match status" value="1"/>
</dbReference>
<dbReference type="PROSITE" id="PS50110">
    <property type="entry name" value="RESPONSE_REGULATORY"/>
    <property type="match status" value="1"/>
</dbReference>
<dbReference type="PANTHER" id="PTHR37299:SF1">
    <property type="entry name" value="STAGE 0 SPORULATION PROTEIN A HOMOLOG"/>
    <property type="match status" value="1"/>
</dbReference>
<keyword evidence="5" id="KW-1185">Reference proteome</keyword>
<evidence type="ECO:0000313" key="5">
    <source>
        <dbReference type="Proteomes" id="UP000199532"/>
    </source>
</evidence>
<dbReference type="SMART" id="SM00448">
    <property type="entry name" value="REC"/>
    <property type="match status" value="1"/>
</dbReference>
<gene>
    <name evidence="4" type="ORF">SAMN04487995_4321</name>
</gene>
<dbReference type="GO" id="GO:0000156">
    <property type="term" value="F:phosphorelay response regulator activity"/>
    <property type="evidence" value="ECO:0007669"/>
    <property type="project" value="InterPro"/>
</dbReference>
<dbReference type="SMART" id="SM00850">
    <property type="entry name" value="LytTR"/>
    <property type="match status" value="1"/>
</dbReference>
<name>A0A1H6Y227_9BACT</name>
<proteinExistence type="predicted"/>
<dbReference type="RefSeq" id="WP_090338290.1">
    <property type="nucleotide sequence ID" value="NZ_FNXY01000006.1"/>
</dbReference>
<dbReference type="InterPro" id="IPR046947">
    <property type="entry name" value="LytR-like"/>
</dbReference>
<accession>A0A1H6Y227</accession>
<evidence type="ECO:0000259" key="2">
    <source>
        <dbReference type="PROSITE" id="PS50110"/>
    </source>
</evidence>
<dbReference type="GO" id="GO:0003677">
    <property type="term" value="F:DNA binding"/>
    <property type="evidence" value="ECO:0007669"/>
    <property type="project" value="InterPro"/>
</dbReference>